<feature type="transmembrane region" description="Helical" evidence="2">
    <location>
        <begin position="846"/>
        <end position="864"/>
    </location>
</feature>
<accession>A0A4Q7W0I9</accession>
<reference evidence="3 4" key="1">
    <citation type="submission" date="2019-02" db="EMBL/GenBank/DDBJ databases">
        <title>Genomic Encyclopedia of Type Strains, Phase IV (KMG-IV): sequencing the most valuable type-strain genomes for metagenomic binning, comparative biology and taxonomic classification.</title>
        <authorList>
            <person name="Goeker M."/>
        </authorList>
    </citation>
    <scope>NUCLEOTIDE SEQUENCE [LARGE SCALE GENOMIC DNA]</scope>
    <source>
        <strain evidence="3 4">DSM 19570</strain>
    </source>
</reference>
<name>A0A4Q7W0I9_9BURK</name>
<evidence type="ECO:0000313" key="3">
    <source>
        <dbReference type="EMBL" id="RZU02398.1"/>
    </source>
</evidence>
<proteinExistence type="predicted"/>
<dbReference type="RefSeq" id="WP_130430163.1">
    <property type="nucleotide sequence ID" value="NZ_SHKP01000004.1"/>
</dbReference>
<feature type="transmembrane region" description="Helical" evidence="2">
    <location>
        <begin position="884"/>
        <end position="910"/>
    </location>
</feature>
<dbReference type="OrthoDB" id="242611at2"/>
<feature type="region of interest" description="Disordered" evidence="1">
    <location>
        <begin position="411"/>
        <end position="436"/>
    </location>
</feature>
<dbReference type="AlphaFoldDB" id="A0A4Q7W0I9"/>
<keyword evidence="2" id="KW-0812">Transmembrane</keyword>
<feature type="transmembrane region" description="Helical" evidence="2">
    <location>
        <begin position="988"/>
        <end position="1008"/>
    </location>
</feature>
<feature type="transmembrane region" description="Helical" evidence="2">
    <location>
        <begin position="736"/>
        <end position="757"/>
    </location>
</feature>
<dbReference type="Proteomes" id="UP000293671">
    <property type="component" value="Unassembled WGS sequence"/>
</dbReference>
<sequence length="1100" mass="121608">MDKDSKSGSPGLPGNALIAAVLLGAGALFLREAPLEGTRPAANEPRIEQRFAQQDIDARLWQDPLGAITRARQDAAARLGAARARAEDERRSDRQLAAEIARKGAHGVDEVVVLAVMLGGGPYAEYVENRRRTRYAVLAGLNAERFAPVDTEHLGYFMPSDNLRAPRDLPETVPYEWFEAVPSGRAQEAGSREVLVLWLDNDAFSSSPFARLRKLVGGLQPTARPGDPPPPRMLWRMLGPTGSDGLRAMVQEVAAADFDGARTFAGVDLRLLSPSATVPDDILLAPFKLGARGQSLEAVLERKGISLLRTIGDDRRLGITLVEELERRGLSADASRAATASEAKTRLDQYRETCRRLSQHENAPSHIALVAEWDTLYGRSLRRQFDIDPKTGRGFCITRLNYVRGLDGQLPDRGAVETPAAGRESGKGADDKNRRNDANLVERAEGQAQLDYLRRLATRLRERDAELRASEVDGAGIRAIGVVGNDVYDKLLVMQALRPEFPNAIFFTTDLDARFLHPREQAWARNLIVASNFGLRLDDGLQAGTPPFRDSYQTSTFLSTRLALDEIRRDTAFTPTQIDAWLKQPRLFEIGRTSAFDFSTPTKWRIDAGSRSCRGSDWANCVDIHPPGSRRYPHVPVVALALIASGTLFLLWFPAFALHRPLRRRLRRFVAHSGGSTAARWSRRIGLLLLALLVHVLVPWRLALAWPRFATWLTGNGEGSSTAIGDGKPISLTEGISIWPTEAIYLLTLLLCVYLVFRGWTALARNLDEISRALHLGNTRRRLVAAQLREDRKLAWWQRLVNIFSCRPPAPRYDAVAAASLDPRMSAAALAFWQLYIVQNRSSARFIRSLACVLVVLVFGWLVVEAFGEPHGAPVRGQVSAHAHMLLAGGAVVVLNFLVFYVADATLFSVRFARDLRTLHSNWPERSIRYFEKRLGKLPPALLDHWIDLQFVARRTKCVTGLIYYPFIVLSLLLISRNPVFDNWRMPTGLMVLALLSVGIVLGCVVALRRVAENSRQHALRAVDEALLRANAASAAANDPPQGTAPASPAQLELLRHQIVDLREGAFAPFSQQPLLKALALPFATLGGTALLDYMAMANL</sequence>
<dbReference type="EMBL" id="SHKP01000004">
    <property type="protein sequence ID" value="RZU02398.1"/>
    <property type="molecule type" value="Genomic_DNA"/>
</dbReference>
<feature type="transmembrane region" description="Helical" evidence="2">
    <location>
        <begin position="637"/>
        <end position="658"/>
    </location>
</feature>
<comment type="caution">
    <text evidence="3">The sequence shown here is derived from an EMBL/GenBank/DDBJ whole genome shotgun (WGS) entry which is preliminary data.</text>
</comment>
<keyword evidence="4" id="KW-1185">Reference proteome</keyword>
<feature type="transmembrane region" description="Helical" evidence="2">
    <location>
        <begin position="958"/>
        <end position="976"/>
    </location>
</feature>
<organism evidence="3 4">
    <name type="scientific">Rivibacter subsaxonicus</name>
    <dbReference type="NCBI Taxonomy" id="457575"/>
    <lineage>
        <taxon>Bacteria</taxon>
        <taxon>Pseudomonadati</taxon>
        <taxon>Pseudomonadota</taxon>
        <taxon>Betaproteobacteria</taxon>
        <taxon>Burkholderiales</taxon>
        <taxon>Rivibacter</taxon>
    </lineage>
</organism>
<feature type="transmembrane region" description="Helical" evidence="2">
    <location>
        <begin position="685"/>
        <end position="703"/>
    </location>
</feature>
<gene>
    <name evidence="3" type="ORF">EV670_0421</name>
</gene>
<evidence type="ECO:0000256" key="1">
    <source>
        <dbReference type="SAM" id="MobiDB-lite"/>
    </source>
</evidence>
<keyword evidence="2" id="KW-1133">Transmembrane helix</keyword>
<feature type="compositionally biased region" description="Basic and acidic residues" evidence="1">
    <location>
        <begin position="424"/>
        <end position="436"/>
    </location>
</feature>
<feature type="transmembrane region" description="Helical" evidence="2">
    <location>
        <begin position="12"/>
        <end position="30"/>
    </location>
</feature>
<evidence type="ECO:0000256" key="2">
    <source>
        <dbReference type="SAM" id="Phobius"/>
    </source>
</evidence>
<protein>
    <submittedName>
        <fullName evidence="3">Uncharacterized protein</fullName>
    </submittedName>
</protein>
<evidence type="ECO:0000313" key="4">
    <source>
        <dbReference type="Proteomes" id="UP000293671"/>
    </source>
</evidence>
<keyword evidence="2" id="KW-0472">Membrane</keyword>